<dbReference type="PROSITE" id="PS51462">
    <property type="entry name" value="NUDIX"/>
    <property type="match status" value="1"/>
</dbReference>
<dbReference type="InterPro" id="IPR015797">
    <property type="entry name" value="NUDIX_hydrolase-like_dom_sf"/>
</dbReference>
<gene>
    <name evidence="8" type="ORF">GCM10009799_47110</name>
</gene>
<dbReference type="Pfam" id="PF00293">
    <property type="entry name" value="NUDIX"/>
    <property type="match status" value="1"/>
</dbReference>
<dbReference type="PANTHER" id="PTHR12992">
    <property type="entry name" value="NUDIX HYDROLASE"/>
    <property type="match status" value="1"/>
</dbReference>
<keyword evidence="3" id="KW-0479">Metal-binding</keyword>
<evidence type="ECO:0000256" key="6">
    <source>
        <dbReference type="ARBA" id="ARBA00023211"/>
    </source>
</evidence>
<sequence>MTAERSRERAAAAPAWLERLADAARRMPVPTVMRPPAAGGRASAVLILFAEGDSGPDVLLIQRSGGLRRHSGQPAFPGGRIEPTDDGPEEAALREAVEETALDPDGIETLALLPELYIERSGFRVAPVLAWWHTPSAVRPADAGEVAGVARVPVAELADPANRRRVRHPDGTIGPAFRVRGMLVWGFTAGLLYRLLVLGGWESPMPNHGSGAIVPISDLVRPDGGTA</sequence>
<dbReference type="RefSeq" id="WP_344107413.1">
    <property type="nucleotide sequence ID" value="NZ_BAAAPC010000026.1"/>
</dbReference>
<dbReference type="Gene3D" id="3.90.79.10">
    <property type="entry name" value="Nucleoside Triphosphate Pyrophosphohydrolase"/>
    <property type="match status" value="1"/>
</dbReference>
<name>A0ABN2TLC4_9ACTN</name>
<proteinExistence type="predicted"/>
<dbReference type="InterPro" id="IPR000086">
    <property type="entry name" value="NUDIX_hydrolase_dom"/>
</dbReference>
<dbReference type="Proteomes" id="UP001501585">
    <property type="component" value="Unassembled WGS sequence"/>
</dbReference>
<evidence type="ECO:0000256" key="2">
    <source>
        <dbReference type="ARBA" id="ARBA00001946"/>
    </source>
</evidence>
<comment type="cofactor">
    <cofactor evidence="2">
        <name>Mg(2+)</name>
        <dbReference type="ChEBI" id="CHEBI:18420"/>
    </cofactor>
</comment>
<dbReference type="InterPro" id="IPR045121">
    <property type="entry name" value="CoAse"/>
</dbReference>
<comment type="cofactor">
    <cofactor evidence="1">
        <name>Mn(2+)</name>
        <dbReference type="ChEBI" id="CHEBI:29035"/>
    </cofactor>
</comment>
<evidence type="ECO:0000256" key="1">
    <source>
        <dbReference type="ARBA" id="ARBA00001936"/>
    </source>
</evidence>
<keyword evidence="6" id="KW-0464">Manganese</keyword>
<reference evidence="9" key="1">
    <citation type="journal article" date="2019" name="Int. J. Syst. Evol. Microbiol.">
        <title>The Global Catalogue of Microorganisms (GCM) 10K type strain sequencing project: providing services to taxonomists for standard genome sequencing and annotation.</title>
        <authorList>
            <consortium name="The Broad Institute Genomics Platform"/>
            <consortium name="The Broad Institute Genome Sequencing Center for Infectious Disease"/>
            <person name="Wu L."/>
            <person name="Ma J."/>
        </authorList>
    </citation>
    <scope>NUCLEOTIDE SEQUENCE [LARGE SCALE GENOMIC DNA]</scope>
    <source>
        <strain evidence="9">JCM 15313</strain>
    </source>
</reference>
<evidence type="ECO:0000313" key="9">
    <source>
        <dbReference type="Proteomes" id="UP001501585"/>
    </source>
</evidence>
<evidence type="ECO:0000313" key="8">
    <source>
        <dbReference type="EMBL" id="GAA2013354.1"/>
    </source>
</evidence>
<accession>A0ABN2TLC4</accession>
<keyword evidence="4" id="KW-0378">Hydrolase</keyword>
<dbReference type="PANTHER" id="PTHR12992:SF11">
    <property type="entry name" value="MITOCHONDRIAL COENZYME A DIPHOSPHATASE NUDT8"/>
    <property type="match status" value="1"/>
</dbReference>
<organism evidence="8 9">
    <name type="scientific">Nocardiopsis rhodophaea</name>
    <dbReference type="NCBI Taxonomy" id="280238"/>
    <lineage>
        <taxon>Bacteria</taxon>
        <taxon>Bacillati</taxon>
        <taxon>Actinomycetota</taxon>
        <taxon>Actinomycetes</taxon>
        <taxon>Streptosporangiales</taxon>
        <taxon>Nocardiopsidaceae</taxon>
        <taxon>Nocardiopsis</taxon>
    </lineage>
</organism>
<evidence type="ECO:0000256" key="4">
    <source>
        <dbReference type="ARBA" id="ARBA00022801"/>
    </source>
</evidence>
<evidence type="ECO:0000256" key="3">
    <source>
        <dbReference type="ARBA" id="ARBA00022723"/>
    </source>
</evidence>
<evidence type="ECO:0000259" key="7">
    <source>
        <dbReference type="PROSITE" id="PS51462"/>
    </source>
</evidence>
<keyword evidence="5" id="KW-0460">Magnesium</keyword>
<keyword evidence="9" id="KW-1185">Reference proteome</keyword>
<feature type="domain" description="Nudix hydrolase" evidence="7">
    <location>
        <begin position="39"/>
        <end position="179"/>
    </location>
</feature>
<dbReference type="CDD" id="cd03426">
    <property type="entry name" value="NUDIX_CoAse_Nudt7"/>
    <property type="match status" value="1"/>
</dbReference>
<comment type="caution">
    <text evidence="8">The sequence shown here is derived from an EMBL/GenBank/DDBJ whole genome shotgun (WGS) entry which is preliminary data.</text>
</comment>
<dbReference type="SUPFAM" id="SSF55811">
    <property type="entry name" value="Nudix"/>
    <property type="match status" value="1"/>
</dbReference>
<evidence type="ECO:0000256" key="5">
    <source>
        <dbReference type="ARBA" id="ARBA00022842"/>
    </source>
</evidence>
<protein>
    <submittedName>
        <fullName evidence="8">CoA pyrophosphatase</fullName>
    </submittedName>
</protein>
<dbReference type="EMBL" id="BAAAPC010000026">
    <property type="protein sequence ID" value="GAA2013354.1"/>
    <property type="molecule type" value="Genomic_DNA"/>
</dbReference>